<keyword evidence="3" id="KW-1185">Reference proteome</keyword>
<sequence length="341" mass="38106">MDSKDGHLPQEIYNCAYQRKVSHAYSRIGLSDRLLMWLLSFHWYFAIIYHPEHVLRPASNTKAQPVRASARLSLGGQSSPMSGKVAMVDRSTEDSSSISDPPSLDERSFKPAKASTSRSARRPSPAPSATNMSVSGNSEELEVCEVIRSTQECSLSDEEDELVDEVVVRPIDTAQPASHEVISVDDNGEDGKEEEPVVPETTLIQADDSEMTYIFTFDSLGSQHPQAVRTLKNYLCLEALDKKQVSLDLKSMRIQGKTALVIAVHRSSYRTEAPIHFPRLFRFHFSPIFVIVEYTSYTLWKHSCQIPTSFGTSSLANVRARTRSTAILHGVRVRSMTNGKR</sequence>
<feature type="region of interest" description="Disordered" evidence="1">
    <location>
        <begin position="66"/>
        <end position="139"/>
    </location>
</feature>
<evidence type="ECO:0000313" key="2">
    <source>
        <dbReference type="EMBL" id="KDQ21061.1"/>
    </source>
</evidence>
<gene>
    <name evidence="2" type="ORF">BOTBODRAFT_327558</name>
</gene>
<dbReference type="STRING" id="930990.A0A067NB98"/>
<evidence type="ECO:0000256" key="1">
    <source>
        <dbReference type="SAM" id="MobiDB-lite"/>
    </source>
</evidence>
<name>A0A067NB98_BOTB1</name>
<proteinExistence type="predicted"/>
<dbReference type="SUPFAM" id="SSF54001">
    <property type="entry name" value="Cysteine proteinases"/>
    <property type="match status" value="1"/>
</dbReference>
<dbReference type="Gene3D" id="3.30.310.130">
    <property type="entry name" value="Ubiquitin-related"/>
    <property type="match status" value="1"/>
</dbReference>
<dbReference type="EMBL" id="KL198017">
    <property type="protein sequence ID" value="KDQ21061.1"/>
    <property type="molecule type" value="Genomic_DNA"/>
</dbReference>
<dbReference type="HOGENOM" id="CLU_813772_0_0_1"/>
<protein>
    <submittedName>
        <fullName evidence="2">Uncharacterized protein</fullName>
    </submittedName>
</protein>
<dbReference type="Proteomes" id="UP000027195">
    <property type="component" value="Unassembled WGS sequence"/>
</dbReference>
<reference evidence="3" key="1">
    <citation type="journal article" date="2014" name="Proc. Natl. Acad. Sci. U.S.A.">
        <title>Extensive sampling of basidiomycete genomes demonstrates inadequacy of the white-rot/brown-rot paradigm for wood decay fungi.</title>
        <authorList>
            <person name="Riley R."/>
            <person name="Salamov A.A."/>
            <person name="Brown D.W."/>
            <person name="Nagy L.G."/>
            <person name="Floudas D."/>
            <person name="Held B.W."/>
            <person name="Levasseur A."/>
            <person name="Lombard V."/>
            <person name="Morin E."/>
            <person name="Otillar R."/>
            <person name="Lindquist E.A."/>
            <person name="Sun H."/>
            <person name="LaButti K.M."/>
            <person name="Schmutz J."/>
            <person name="Jabbour D."/>
            <person name="Luo H."/>
            <person name="Baker S.E."/>
            <person name="Pisabarro A.G."/>
            <person name="Walton J.D."/>
            <person name="Blanchette R.A."/>
            <person name="Henrissat B."/>
            <person name="Martin F."/>
            <person name="Cullen D."/>
            <person name="Hibbett D.S."/>
            <person name="Grigoriev I.V."/>
        </authorList>
    </citation>
    <scope>NUCLEOTIDE SEQUENCE [LARGE SCALE GENOMIC DNA]</scope>
    <source>
        <strain evidence="3">FD-172 SS1</strain>
    </source>
</reference>
<dbReference type="InParanoid" id="A0A067NB98"/>
<dbReference type="OrthoDB" id="3266410at2759"/>
<dbReference type="InterPro" id="IPR038765">
    <property type="entry name" value="Papain-like_cys_pep_sf"/>
</dbReference>
<accession>A0A067NB98</accession>
<evidence type="ECO:0000313" key="3">
    <source>
        <dbReference type="Proteomes" id="UP000027195"/>
    </source>
</evidence>
<organism evidence="2 3">
    <name type="scientific">Botryobasidium botryosum (strain FD-172 SS1)</name>
    <dbReference type="NCBI Taxonomy" id="930990"/>
    <lineage>
        <taxon>Eukaryota</taxon>
        <taxon>Fungi</taxon>
        <taxon>Dikarya</taxon>
        <taxon>Basidiomycota</taxon>
        <taxon>Agaricomycotina</taxon>
        <taxon>Agaricomycetes</taxon>
        <taxon>Cantharellales</taxon>
        <taxon>Botryobasidiaceae</taxon>
        <taxon>Botryobasidium</taxon>
    </lineage>
</organism>
<dbReference type="AlphaFoldDB" id="A0A067NB98"/>